<keyword evidence="2" id="KW-1185">Reference proteome</keyword>
<protein>
    <submittedName>
        <fullName evidence="1">Uncharacterized protein</fullName>
    </submittedName>
</protein>
<gene>
    <name evidence="1" type="ORF">PFNF54_03363</name>
</gene>
<sequence length="24" mass="2985">MKICIYSFFFFFFNKKNIAFILTT</sequence>
<reference evidence="1 2" key="1">
    <citation type="submission" date="2013-02" db="EMBL/GenBank/DDBJ databases">
        <title>The Genome Sequence of Plasmodium falciparum NF54.</title>
        <authorList>
            <consortium name="The Broad Institute Genome Sequencing Platform"/>
            <consortium name="The Broad Institute Genome Sequencing Center for Infectious Disease"/>
            <person name="Neafsey D."/>
            <person name="Cheeseman I."/>
            <person name="Volkman S."/>
            <person name="Adams J."/>
            <person name="Walker B."/>
            <person name="Young S.K."/>
            <person name="Zeng Q."/>
            <person name="Gargeya S."/>
            <person name="Fitzgerald M."/>
            <person name="Haas B."/>
            <person name="Abouelleil A."/>
            <person name="Alvarado L."/>
            <person name="Arachchi H.M."/>
            <person name="Berlin A.M."/>
            <person name="Chapman S.B."/>
            <person name="Dewar J."/>
            <person name="Goldberg J."/>
            <person name="Griggs A."/>
            <person name="Gujja S."/>
            <person name="Hansen M."/>
            <person name="Howarth C."/>
            <person name="Imamovic A."/>
            <person name="Larimer J."/>
            <person name="McCowan C."/>
            <person name="Murphy C."/>
            <person name="Neiman D."/>
            <person name="Pearson M."/>
            <person name="Priest M."/>
            <person name="Roberts A."/>
            <person name="Saif S."/>
            <person name="Shea T."/>
            <person name="Sisk P."/>
            <person name="Sykes S."/>
            <person name="Wortman J."/>
            <person name="Nusbaum C."/>
            <person name="Birren B."/>
        </authorList>
    </citation>
    <scope>NUCLEOTIDE SEQUENCE [LARGE SCALE GENOMIC DNA]</scope>
    <source>
        <strain evidence="1 2">NF54</strain>
    </source>
</reference>
<dbReference type="Proteomes" id="UP000030673">
    <property type="component" value="Unassembled WGS sequence"/>
</dbReference>
<evidence type="ECO:0000313" key="1">
    <source>
        <dbReference type="EMBL" id="EWC87764.1"/>
    </source>
</evidence>
<organism evidence="1 2">
    <name type="scientific">Plasmodium falciparum (isolate NF54)</name>
    <dbReference type="NCBI Taxonomy" id="5843"/>
    <lineage>
        <taxon>Eukaryota</taxon>
        <taxon>Sar</taxon>
        <taxon>Alveolata</taxon>
        <taxon>Apicomplexa</taxon>
        <taxon>Aconoidasida</taxon>
        <taxon>Haemosporida</taxon>
        <taxon>Plasmodiidae</taxon>
        <taxon>Plasmodium</taxon>
        <taxon>Plasmodium (Laverania)</taxon>
    </lineage>
</organism>
<evidence type="ECO:0000313" key="2">
    <source>
        <dbReference type="Proteomes" id="UP000030673"/>
    </source>
</evidence>
<proteinExistence type="predicted"/>
<dbReference type="AlphaFoldDB" id="W7K352"/>
<accession>W7K352</accession>
<dbReference type="EMBL" id="KE123837">
    <property type="protein sequence ID" value="EWC87764.1"/>
    <property type="molecule type" value="Genomic_DNA"/>
</dbReference>
<name>W7K352_PLAFO</name>